<evidence type="ECO:0000313" key="1">
    <source>
        <dbReference type="EMBL" id="GAH55677.1"/>
    </source>
</evidence>
<reference evidence="1" key="1">
    <citation type="journal article" date="2014" name="Front. Microbiol.">
        <title>High frequency of phylogenetically diverse reductive dehalogenase-homologous genes in deep subseafloor sedimentary metagenomes.</title>
        <authorList>
            <person name="Kawai M."/>
            <person name="Futagami T."/>
            <person name="Toyoda A."/>
            <person name="Takaki Y."/>
            <person name="Nishi S."/>
            <person name="Hori S."/>
            <person name="Arai W."/>
            <person name="Tsubouchi T."/>
            <person name="Morono Y."/>
            <person name="Uchiyama I."/>
            <person name="Ito T."/>
            <person name="Fujiyama A."/>
            <person name="Inagaki F."/>
            <person name="Takami H."/>
        </authorList>
    </citation>
    <scope>NUCLEOTIDE SEQUENCE</scope>
    <source>
        <strain evidence="1">Expedition CK06-06</strain>
    </source>
</reference>
<proteinExistence type="predicted"/>
<comment type="caution">
    <text evidence="1">The sequence shown here is derived from an EMBL/GenBank/DDBJ whole genome shotgun (WGS) entry which is preliminary data.</text>
</comment>
<dbReference type="AlphaFoldDB" id="X1GEN0"/>
<organism evidence="1">
    <name type="scientific">marine sediment metagenome</name>
    <dbReference type="NCBI Taxonomy" id="412755"/>
    <lineage>
        <taxon>unclassified sequences</taxon>
        <taxon>metagenomes</taxon>
        <taxon>ecological metagenomes</taxon>
    </lineage>
</organism>
<gene>
    <name evidence="1" type="ORF">S03H2_32403</name>
</gene>
<accession>X1GEN0</accession>
<sequence>MQGNIGGYYSILGGLVSGRCNYKLTIGEKCEITGASALSGLQIIAETSPGPDERNITMCSPGRMKSNA</sequence>
<protein>
    <submittedName>
        <fullName evidence="1">Uncharacterized protein</fullName>
    </submittedName>
</protein>
<name>X1GEN0_9ZZZZ</name>
<dbReference type="EMBL" id="BARU01019689">
    <property type="protein sequence ID" value="GAH55677.1"/>
    <property type="molecule type" value="Genomic_DNA"/>
</dbReference>